<keyword evidence="13" id="KW-1185">Reference proteome</keyword>
<comment type="caution">
    <text evidence="12">The sequence shown here is derived from an EMBL/GenBank/DDBJ whole genome shotgun (WGS) entry which is preliminary data.</text>
</comment>
<accession>A0A428KJU7</accession>
<dbReference type="GO" id="GO:0002161">
    <property type="term" value="F:aminoacyl-tRNA deacylase activity"/>
    <property type="evidence" value="ECO:0007669"/>
    <property type="project" value="InterPro"/>
</dbReference>
<dbReference type="OrthoDB" id="9810365at2"/>
<keyword evidence="9" id="KW-0175">Coiled coil</keyword>
<dbReference type="InterPro" id="IPR002301">
    <property type="entry name" value="Ile-tRNA-ligase"/>
</dbReference>
<dbReference type="SUPFAM" id="SSF50677">
    <property type="entry name" value="ValRS/IleRS/LeuRS editing domain"/>
    <property type="match status" value="1"/>
</dbReference>
<evidence type="ECO:0000259" key="10">
    <source>
        <dbReference type="Pfam" id="PF00133"/>
    </source>
</evidence>
<organism evidence="12 13">
    <name type="scientific">Hymenobacter perfusus</name>
    <dbReference type="NCBI Taxonomy" id="1236770"/>
    <lineage>
        <taxon>Bacteria</taxon>
        <taxon>Pseudomonadati</taxon>
        <taxon>Bacteroidota</taxon>
        <taxon>Cytophagia</taxon>
        <taxon>Cytophagales</taxon>
        <taxon>Hymenobacteraceae</taxon>
        <taxon>Hymenobacter</taxon>
    </lineage>
</organism>
<evidence type="ECO:0000256" key="1">
    <source>
        <dbReference type="ARBA" id="ARBA00022598"/>
    </source>
</evidence>
<dbReference type="Gene3D" id="3.90.740.10">
    <property type="entry name" value="Valyl/Leucyl/Isoleucyl-tRNA synthetase, editing domain"/>
    <property type="match status" value="1"/>
</dbReference>
<dbReference type="GO" id="GO:0008270">
    <property type="term" value="F:zinc ion binding"/>
    <property type="evidence" value="ECO:0007669"/>
    <property type="project" value="UniProtKB-UniRule"/>
</dbReference>
<dbReference type="RefSeq" id="WP_125436170.1">
    <property type="nucleotide sequence ID" value="NZ_RWIU01000001.1"/>
</dbReference>
<comment type="similarity">
    <text evidence="8">Belongs to the class-I aminoacyl-tRNA synthetase family. IleS type 2 subfamily.</text>
</comment>
<dbReference type="PRINTS" id="PR00984">
    <property type="entry name" value="TRNASYNTHILE"/>
</dbReference>
<evidence type="ECO:0000313" key="13">
    <source>
        <dbReference type="Proteomes" id="UP000270291"/>
    </source>
</evidence>
<dbReference type="PANTHER" id="PTHR42780">
    <property type="entry name" value="SOLEUCYL-TRNA SYNTHETASE"/>
    <property type="match status" value="1"/>
</dbReference>
<keyword evidence="8" id="KW-0862">Zinc</keyword>
<comment type="catalytic activity">
    <reaction evidence="7 8">
        <text>tRNA(Ile) + L-isoleucine + ATP = L-isoleucyl-tRNA(Ile) + AMP + diphosphate</text>
        <dbReference type="Rhea" id="RHEA:11060"/>
        <dbReference type="Rhea" id="RHEA-COMP:9666"/>
        <dbReference type="Rhea" id="RHEA-COMP:9695"/>
        <dbReference type="ChEBI" id="CHEBI:30616"/>
        <dbReference type="ChEBI" id="CHEBI:33019"/>
        <dbReference type="ChEBI" id="CHEBI:58045"/>
        <dbReference type="ChEBI" id="CHEBI:78442"/>
        <dbReference type="ChEBI" id="CHEBI:78528"/>
        <dbReference type="ChEBI" id="CHEBI:456215"/>
        <dbReference type="EC" id="6.1.1.5"/>
    </reaction>
</comment>
<evidence type="ECO:0000256" key="6">
    <source>
        <dbReference type="ARBA" id="ARBA00025217"/>
    </source>
</evidence>
<sequence length="1162" mass="131229">MNYPEFKQPLNYGQVGTDILAWWKQNGIFEKSVSTREGQPTFVFYEGPPSANGAPGIHHVMARTVKDIFCRYQTLLGKQVHRKGGWDTHGLPIELQVEKELGITKEDIGKKISIEEYNQRCRETVMRFKAQWDDLTEKMGYWVDLDDPYITFEPEYIESCWALLKKLYDKGLLYKGYTIQPYSPAAGTGLSSHELNQPGTYRDVKDTTVVAQFKVKRDEKSEPLFGNVQLDEVPLAALYGDNASEPDVYILAWTTTPWTLPANTGLAVGKNIPYVLVSTFNPYTYAPIRVVLAEALLGKYFSEKGKEASFEDFKPGDKVLPWRIENTFKGADLVGINYERLFGHDKGFPAFENEENAFRVIPGDFVTTEDGTGIVHISPTFGADDFRVAQLAGVPALMVADDEGKLGPIVDRTGRYVAQMGEFGGRWVKNYDGHDESGADYKTLDESIAIRMKGDGTAFKVEKYEHTYPHCWRTDKPVLYYPLDSWFIKTTAVKDRLIELNKTINWQPASTGTGRFGNWLENLVDWNLSRSRYWGTPLPIWRTQDGTEEICIGSIEQLNAEIDKAVAAEVMTHNPYQLVDGNWIMANGSSDQTAKIDLHRPYVDDIFLVSPSGQPMYRETDLIDVWFDSGAMPYAQWHYPLENGEKFKQNFPADFIAEGVDQTRGWFFTLHALAVMLEDSVAYKNVMANGLVLDKNGNKMSKRLGNAVDPFATISQFGPDATRWYMIANAQPWDNLKFDVAGITEVQRRFFGTLFNTYSFYALYANLDGFQAREFDRTPHAELSELDRWILSKLQSLIVEVRGHYDSYDPTKAARAIQDFVTDQLSNWHVRLSRRRFWKGELTADKRAAYETLQECLVVVSQLMAPIAPFFAEWLYQNMTNGMRAEAILRNTPLAAESVHLTLLVEADEARIDKALEERMELAQRISSLTHSLRKKSVLKVRQPLQRILVPVFNESTRAQVALVEDLICAEVNVKHVEFLDDASGVLVKSVKPNFKRLGQQYGAKLKAVGARIQQMSTEEISTLEKTGQLAVEIDGEAYTLAPDDVEIRTQDLPGWLVATDGPLTVALDVTLTDELRQEGVARELVNRLQNLRKDSGLEVQDKIRVTLGEQPELQAAVQSFGSYIREEVQALSLDFAPEISGGAVLEFDEFSVPVLLNVATA</sequence>
<dbReference type="InterPro" id="IPR009080">
    <property type="entry name" value="tRNAsynth_Ia_anticodon-bd"/>
</dbReference>
<dbReference type="PANTHER" id="PTHR42780:SF1">
    <property type="entry name" value="ISOLEUCINE--TRNA LIGASE, CYTOPLASMIC"/>
    <property type="match status" value="1"/>
</dbReference>
<dbReference type="GO" id="GO:0005737">
    <property type="term" value="C:cytoplasm"/>
    <property type="evidence" value="ECO:0007669"/>
    <property type="project" value="UniProtKB-SubCell"/>
</dbReference>
<dbReference type="SUPFAM" id="SSF47323">
    <property type="entry name" value="Anticodon-binding domain of a subclass of class I aminoacyl-tRNA synthetases"/>
    <property type="match status" value="1"/>
</dbReference>
<dbReference type="SUPFAM" id="SSF52374">
    <property type="entry name" value="Nucleotidylyl transferase"/>
    <property type="match status" value="1"/>
</dbReference>
<dbReference type="Gene3D" id="3.40.50.620">
    <property type="entry name" value="HUPs"/>
    <property type="match status" value="2"/>
</dbReference>
<comment type="function">
    <text evidence="6 8">Catalyzes the attachment of isoleucine to tRNA(Ile). As IleRS can inadvertently accommodate and process structurally similar amino acids such as valine, to avoid such errors it has two additional distinct tRNA(Ile)-dependent editing activities. One activity is designated as 'pretransfer' editing and involves the hydrolysis of activated Val-AMP. The other activity is designated 'posttransfer' editing and involves deacylation of mischarged Val-tRNA(Ile).</text>
</comment>
<dbReference type="Pfam" id="PF08264">
    <property type="entry name" value="Anticodon_1"/>
    <property type="match status" value="1"/>
</dbReference>
<comment type="cofactor">
    <cofactor evidence="8">
        <name>Zn(2+)</name>
        <dbReference type="ChEBI" id="CHEBI:29105"/>
    </cofactor>
</comment>
<reference evidence="12 13" key="1">
    <citation type="submission" date="2018-12" db="EMBL/GenBank/DDBJ databases">
        <authorList>
            <person name="Feng G."/>
            <person name="Zhu H."/>
        </authorList>
    </citation>
    <scope>NUCLEOTIDE SEQUENCE [LARGE SCALE GENOMIC DNA]</scope>
    <source>
        <strain evidence="12 13">LMG 26000</strain>
    </source>
</reference>
<feature type="short sequence motif" description="'KMSKS' region" evidence="8">
    <location>
        <begin position="699"/>
        <end position="703"/>
    </location>
</feature>
<gene>
    <name evidence="8" type="primary">ileS</name>
    <name evidence="12" type="ORF">EI293_05825</name>
</gene>
<dbReference type="InterPro" id="IPR009008">
    <property type="entry name" value="Val/Leu/Ile-tRNA-synth_edit"/>
</dbReference>
<dbReference type="InterPro" id="IPR014729">
    <property type="entry name" value="Rossmann-like_a/b/a_fold"/>
</dbReference>
<dbReference type="NCBIfam" id="TIGR00392">
    <property type="entry name" value="ileS"/>
    <property type="match status" value="1"/>
</dbReference>
<dbReference type="Pfam" id="PF00133">
    <property type="entry name" value="tRNA-synt_1"/>
    <property type="match status" value="1"/>
</dbReference>
<keyword evidence="3 8" id="KW-0067">ATP-binding</keyword>
<evidence type="ECO:0000256" key="4">
    <source>
        <dbReference type="ARBA" id="ARBA00022917"/>
    </source>
</evidence>
<evidence type="ECO:0000259" key="11">
    <source>
        <dbReference type="Pfam" id="PF08264"/>
    </source>
</evidence>
<proteinExistence type="inferred from homology"/>
<evidence type="ECO:0000313" key="12">
    <source>
        <dbReference type="EMBL" id="RSK46670.1"/>
    </source>
</evidence>
<dbReference type="Proteomes" id="UP000270291">
    <property type="component" value="Unassembled WGS sequence"/>
</dbReference>
<comment type="subcellular location">
    <subcellularLocation>
        <location evidence="8">Cytoplasm</location>
    </subcellularLocation>
</comment>
<dbReference type="Gene3D" id="1.10.730.10">
    <property type="entry name" value="Isoleucyl-tRNA Synthetase, Domain 1"/>
    <property type="match status" value="1"/>
</dbReference>
<evidence type="ECO:0000256" key="2">
    <source>
        <dbReference type="ARBA" id="ARBA00022741"/>
    </source>
</evidence>
<dbReference type="EC" id="6.1.1.5" evidence="8"/>
<dbReference type="InterPro" id="IPR002300">
    <property type="entry name" value="aa-tRNA-synth_Ia"/>
</dbReference>
<dbReference type="GO" id="GO:0004822">
    <property type="term" value="F:isoleucine-tRNA ligase activity"/>
    <property type="evidence" value="ECO:0007669"/>
    <property type="project" value="UniProtKB-UniRule"/>
</dbReference>
<feature type="domain" description="Aminoacyl-tRNA synthetase class Ia" evidence="10">
    <location>
        <begin position="19"/>
        <end position="737"/>
    </location>
</feature>
<feature type="short sequence motif" description="'HIGH' region" evidence="8">
    <location>
        <begin position="49"/>
        <end position="59"/>
    </location>
</feature>
<keyword evidence="4 8" id="KW-0648">Protein biosynthesis</keyword>
<dbReference type="EMBL" id="RWIU01000001">
    <property type="protein sequence ID" value="RSK46670.1"/>
    <property type="molecule type" value="Genomic_DNA"/>
</dbReference>
<evidence type="ECO:0000256" key="3">
    <source>
        <dbReference type="ARBA" id="ARBA00022840"/>
    </source>
</evidence>
<evidence type="ECO:0000256" key="8">
    <source>
        <dbReference type="HAMAP-Rule" id="MF_02003"/>
    </source>
</evidence>
<dbReference type="InterPro" id="IPR033709">
    <property type="entry name" value="Anticodon_Ile_ABEc"/>
</dbReference>
<evidence type="ECO:0000256" key="9">
    <source>
        <dbReference type="SAM" id="Coils"/>
    </source>
</evidence>
<protein>
    <recommendedName>
        <fullName evidence="8">Isoleucine--tRNA ligase</fullName>
        <ecNumber evidence="8">6.1.1.5</ecNumber>
    </recommendedName>
    <alternativeName>
        <fullName evidence="8">Isoleucyl-tRNA synthetase</fullName>
        <shortName evidence="8">IleRS</shortName>
    </alternativeName>
</protein>
<evidence type="ECO:0000256" key="5">
    <source>
        <dbReference type="ARBA" id="ARBA00023146"/>
    </source>
</evidence>
<keyword evidence="5 8" id="KW-0030">Aminoacyl-tRNA synthetase</keyword>
<feature type="binding site" evidence="8">
    <location>
        <position position="702"/>
    </location>
    <ligand>
        <name>ATP</name>
        <dbReference type="ChEBI" id="CHEBI:30616"/>
    </ligand>
</feature>
<evidence type="ECO:0000256" key="7">
    <source>
        <dbReference type="ARBA" id="ARBA00048359"/>
    </source>
</evidence>
<dbReference type="CDD" id="cd07961">
    <property type="entry name" value="Anticodon_Ia_Ile_ABEc"/>
    <property type="match status" value="1"/>
</dbReference>
<keyword evidence="8" id="KW-0479">Metal-binding</keyword>
<comment type="domain">
    <text evidence="8">IleRS has two distinct active sites: one for aminoacylation and one for editing. The misactivated valine is translocated from the active site to the editing site, which sterically excludes the correctly activated isoleucine. The single editing site contains two valyl binding pockets, one specific for each substrate (Val-AMP or Val-tRNA(Ile)).</text>
</comment>
<dbReference type="HAMAP" id="MF_02003">
    <property type="entry name" value="Ile_tRNA_synth_type2"/>
    <property type="match status" value="1"/>
</dbReference>
<feature type="coiled-coil region" evidence="9">
    <location>
        <begin position="905"/>
        <end position="932"/>
    </location>
</feature>
<name>A0A428KJU7_9BACT</name>
<keyword evidence="1 8" id="KW-0436">Ligase</keyword>
<dbReference type="CDD" id="cd00818">
    <property type="entry name" value="IleRS_core"/>
    <property type="match status" value="1"/>
</dbReference>
<comment type="subunit">
    <text evidence="8">Monomer.</text>
</comment>
<dbReference type="AlphaFoldDB" id="A0A428KJU7"/>
<dbReference type="GO" id="GO:0006428">
    <property type="term" value="P:isoleucyl-tRNA aminoacylation"/>
    <property type="evidence" value="ECO:0007669"/>
    <property type="project" value="UniProtKB-UniRule"/>
</dbReference>
<dbReference type="GO" id="GO:0005524">
    <property type="term" value="F:ATP binding"/>
    <property type="evidence" value="ECO:0007669"/>
    <property type="project" value="UniProtKB-UniRule"/>
</dbReference>
<dbReference type="InterPro" id="IPR013155">
    <property type="entry name" value="M/V/L/I-tRNA-synth_anticd-bd"/>
</dbReference>
<dbReference type="Pfam" id="PF19302">
    <property type="entry name" value="DUF5915"/>
    <property type="match status" value="1"/>
</dbReference>
<feature type="domain" description="Methionyl/Valyl/Leucyl/Isoleucyl-tRNA synthetase anticodon-binding" evidence="11">
    <location>
        <begin position="787"/>
        <end position="947"/>
    </location>
</feature>
<keyword evidence="2 8" id="KW-0547">Nucleotide-binding</keyword>
<dbReference type="InterPro" id="IPR023586">
    <property type="entry name" value="Ile-tRNA-ligase_type2"/>
</dbReference>
<keyword evidence="8" id="KW-0963">Cytoplasm</keyword>
<dbReference type="GO" id="GO:0000049">
    <property type="term" value="F:tRNA binding"/>
    <property type="evidence" value="ECO:0007669"/>
    <property type="project" value="InterPro"/>
</dbReference>